<dbReference type="EMBL" id="JBBPBN010000020">
    <property type="protein sequence ID" value="KAK9017564.1"/>
    <property type="molecule type" value="Genomic_DNA"/>
</dbReference>
<sequence>MKIHLSTNNQQNLHLPDKDEGFEERVNPHSRRFDFETIGVLGGNLCAIDSFDWRDYVGIWVMNKYGVKESWTWLFSIPFVTCKNSLGNPDVHPLMYSQNGEEVLVGRGGGVLFYYNLKMWHIKLVDIPILDMCIRHVDIPTLGNFGRVQICHQSLIPLNFE</sequence>
<comment type="caution">
    <text evidence="2">The sequence shown here is derived from an EMBL/GenBank/DDBJ whole genome shotgun (WGS) entry which is preliminary data.</text>
</comment>
<gene>
    <name evidence="2" type="ORF">V6N11_080042</name>
</gene>
<name>A0ABR2RXI1_9ROSI</name>
<evidence type="ECO:0000256" key="1">
    <source>
        <dbReference type="SAM" id="MobiDB-lite"/>
    </source>
</evidence>
<feature type="region of interest" description="Disordered" evidence="1">
    <location>
        <begin position="1"/>
        <end position="21"/>
    </location>
</feature>
<evidence type="ECO:0000313" key="3">
    <source>
        <dbReference type="Proteomes" id="UP001396334"/>
    </source>
</evidence>
<dbReference type="Proteomes" id="UP001396334">
    <property type="component" value="Unassembled WGS sequence"/>
</dbReference>
<accession>A0ABR2RXI1</accession>
<evidence type="ECO:0008006" key="4">
    <source>
        <dbReference type="Google" id="ProtNLM"/>
    </source>
</evidence>
<protein>
    <recommendedName>
        <fullName evidence="4">F-box associated domain-containing protein</fullName>
    </recommendedName>
</protein>
<evidence type="ECO:0000313" key="2">
    <source>
        <dbReference type="EMBL" id="KAK9017564.1"/>
    </source>
</evidence>
<keyword evidence="3" id="KW-1185">Reference proteome</keyword>
<organism evidence="2 3">
    <name type="scientific">Hibiscus sabdariffa</name>
    <name type="common">roselle</name>
    <dbReference type="NCBI Taxonomy" id="183260"/>
    <lineage>
        <taxon>Eukaryota</taxon>
        <taxon>Viridiplantae</taxon>
        <taxon>Streptophyta</taxon>
        <taxon>Embryophyta</taxon>
        <taxon>Tracheophyta</taxon>
        <taxon>Spermatophyta</taxon>
        <taxon>Magnoliopsida</taxon>
        <taxon>eudicotyledons</taxon>
        <taxon>Gunneridae</taxon>
        <taxon>Pentapetalae</taxon>
        <taxon>rosids</taxon>
        <taxon>malvids</taxon>
        <taxon>Malvales</taxon>
        <taxon>Malvaceae</taxon>
        <taxon>Malvoideae</taxon>
        <taxon>Hibiscus</taxon>
    </lineage>
</organism>
<proteinExistence type="predicted"/>
<feature type="compositionally biased region" description="Polar residues" evidence="1">
    <location>
        <begin position="1"/>
        <end position="13"/>
    </location>
</feature>
<reference evidence="2 3" key="1">
    <citation type="journal article" date="2024" name="G3 (Bethesda)">
        <title>Genome assembly of Hibiscus sabdariffa L. provides insights into metabolisms of medicinal natural products.</title>
        <authorList>
            <person name="Kim T."/>
        </authorList>
    </citation>
    <scope>NUCLEOTIDE SEQUENCE [LARGE SCALE GENOMIC DNA]</scope>
    <source>
        <strain evidence="2">TK-2024</strain>
        <tissue evidence="2">Old leaves</tissue>
    </source>
</reference>